<dbReference type="InterPro" id="IPR011032">
    <property type="entry name" value="GroES-like_sf"/>
</dbReference>
<evidence type="ECO:0000256" key="4">
    <source>
        <dbReference type="ARBA" id="ARBA00023002"/>
    </source>
</evidence>
<reference evidence="9" key="1">
    <citation type="journal article" date="2018" name="Nat. Microbiol.">
        <title>Leveraging single-cell genomics to expand the fungal tree of life.</title>
        <authorList>
            <person name="Ahrendt S.R."/>
            <person name="Quandt C.A."/>
            <person name="Ciobanu D."/>
            <person name="Clum A."/>
            <person name="Salamov A."/>
            <person name="Andreopoulos B."/>
            <person name="Cheng J.F."/>
            <person name="Woyke T."/>
            <person name="Pelin A."/>
            <person name="Henrissat B."/>
            <person name="Reynolds N.K."/>
            <person name="Benny G.L."/>
            <person name="Smith M.E."/>
            <person name="James T.Y."/>
            <person name="Grigoriev I.V."/>
        </authorList>
    </citation>
    <scope>NUCLEOTIDE SEQUENCE [LARGE SCALE GENOMIC DNA]</scope>
    <source>
        <strain evidence="9">CSF55</strain>
    </source>
</reference>
<gene>
    <name evidence="8" type="ORF">ROZALSC1DRAFT_27882</name>
</gene>
<dbReference type="InterPro" id="IPR002328">
    <property type="entry name" value="ADH_Zn_CS"/>
</dbReference>
<dbReference type="Proteomes" id="UP000281549">
    <property type="component" value="Unassembled WGS sequence"/>
</dbReference>
<accession>A0A4P9YLV4</accession>
<evidence type="ECO:0000256" key="2">
    <source>
        <dbReference type="ARBA" id="ARBA00022723"/>
    </source>
</evidence>
<dbReference type="InterPro" id="IPR013149">
    <property type="entry name" value="ADH-like_C"/>
</dbReference>
<feature type="domain" description="Alcohol dehydrogenase-like N-terminal" evidence="7">
    <location>
        <begin position="49"/>
        <end position="172"/>
    </location>
</feature>
<dbReference type="InterPro" id="IPR013154">
    <property type="entry name" value="ADH-like_N"/>
</dbReference>
<dbReference type="Pfam" id="PF08240">
    <property type="entry name" value="ADH_N"/>
    <property type="match status" value="1"/>
</dbReference>
<evidence type="ECO:0000259" key="6">
    <source>
        <dbReference type="Pfam" id="PF00107"/>
    </source>
</evidence>
<evidence type="ECO:0000256" key="5">
    <source>
        <dbReference type="RuleBase" id="RU361277"/>
    </source>
</evidence>
<protein>
    <submittedName>
        <fullName evidence="8">GroES-like protein</fullName>
    </submittedName>
</protein>
<dbReference type="Gene3D" id="3.40.50.720">
    <property type="entry name" value="NAD(P)-binding Rossmann-like Domain"/>
    <property type="match status" value="1"/>
</dbReference>
<dbReference type="Pfam" id="PF00107">
    <property type="entry name" value="ADH_zinc_N"/>
    <property type="match status" value="1"/>
</dbReference>
<proteinExistence type="inferred from homology"/>
<dbReference type="Gene3D" id="3.90.180.10">
    <property type="entry name" value="Medium-chain alcohol dehydrogenases, catalytic domain"/>
    <property type="match status" value="1"/>
</dbReference>
<comment type="cofactor">
    <cofactor evidence="1 5">
        <name>Zn(2+)</name>
        <dbReference type="ChEBI" id="CHEBI:29105"/>
    </cofactor>
</comment>
<dbReference type="GO" id="GO:0016491">
    <property type="term" value="F:oxidoreductase activity"/>
    <property type="evidence" value="ECO:0007669"/>
    <property type="project" value="UniProtKB-KW"/>
</dbReference>
<evidence type="ECO:0000256" key="1">
    <source>
        <dbReference type="ARBA" id="ARBA00001947"/>
    </source>
</evidence>
<dbReference type="AlphaFoldDB" id="A0A4P9YLV4"/>
<dbReference type="PANTHER" id="PTHR42813:SF1">
    <property type="entry name" value="DEHYDROGENASE, PUTATIVE (AFU_ORTHOLOGUE AFUA_5G03930)-RELATED"/>
    <property type="match status" value="1"/>
</dbReference>
<evidence type="ECO:0000313" key="9">
    <source>
        <dbReference type="Proteomes" id="UP000281549"/>
    </source>
</evidence>
<dbReference type="PANTHER" id="PTHR42813">
    <property type="entry name" value="ZINC-TYPE ALCOHOL DEHYDROGENASE-LIKE"/>
    <property type="match status" value="1"/>
</dbReference>
<evidence type="ECO:0000259" key="7">
    <source>
        <dbReference type="Pfam" id="PF08240"/>
    </source>
</evidence>
<dbReference type="EMBL" id="ML005036">
    <property type="protein sequence ID" value="RKP20646.1"/>
    <property type="molecule type" value="Genomic_DNA"/>
</dbReference>
<dbReference type="SUPFAM" id="SSF50129">
    <property type="entry name" value="GroES-like"/>
    <property type="match status" value="1"/>
</dbReference>
<dbReference type="PROSITE" id="PS00059">
    <property type="entry name" value="ADH_ZINC"/>
    <property type="match status" value="1"/>
</dbReference>
<keyword evidence="2 5" id="KW-0479">Metal-binding</keyword>
<organism evidence="8 9">
    <name type="scientific">Rozella allomycis (strain CSF55)</name>
    <dbReference type="NCBI Taxonomy" id="988480"/>
    <lineage>
        <taxon>Eukaryota</taxon>
        <taxon>Fungi</taxon>
        <taxon>Fungi incertae sedis</taxon>
        <taxon>Cryptomycota</taxon>
        <taxon>Cryptomycota incertae sedis</taxon>
        <taxon>Rozella</taxon>
    </lineage>
</organism>
<name>A0A4P9YLV4_ROZAC</name>
<sequence>MIQEILGLTKETSTSTQPIYSGDMMKAVLFGGNKCVEVKEVPRPKVTEPNDAVIKVLASTICGSDLHLYHNAIPEMKKGDILGHECVGIVVAIGSNVNTIKNGDRVVVSSVIACGQCENCKTESFSLCDTTNSSGLMEWSYGQKTAGLFGYSHLTGGYPGGQAEYLRVPFADINCLPISEEKLSNDILVLLSDVLPTSWHACELAEISNEMKVGIWGAGPIGLMTARWALLRGASPVIVVDKIPSRLEAARSIGCLTINYETQDPLKVIKETYPRGLDAVVDCVGFRYAKSWTHAIERTLKMETDSIDSLSECIYCVKKGGNIAIIGDYLGYANHFPIGAMMEKGLTVRGGQLYCQKYWKKILDMLVSNQVDPSFLITHHYSLEEASEAYKLFDEKVDGVLKVILNANQREE</sequence>
<keyword evidence="3 5" id="KW-0862">Zinc</keyword>
<keyword evidence="4" id="KW-0560">Oxidoreductase</keyword>
<dbReference type="InterPro" id="IPR036291">
    <property type="entry name" value="NAD(P)-bd_dom_sf"/>
</dbReference>
<evidence type="ECO:0000256" key="3">
    <source>
        <dbReference type="ARBA" id="ARBA00022833"/>
    </source>
</evidence>
<dbReference type="SUPFAM" id="SSF51735">
    <property type="entry name" value="NAD(P)-binding Rossmann-fold domains"/>
    <property type="match status" value="1"/>
</dbReference>
<feature type="domain" description="Alcohol dehydrogenase-like C-terminal" evidence="6">
    <location>
        <begin position="220"/>
        <end position="285"/>
    </location>
</feature>
<comment type="similarity">
    <text evidence="5">Belongs to the zinc-containing alcohol dehydrogenase family.</text>
</comment>
<dbReference type="CDD" id="cd08283">
    <property type="entry name" value="FDH_like_1"/>
    <property type="match status" value="1"/>
</dbReference>
<dbReference type="GO" id="GO:0008270">
    <property type="term" value="F:zinc ion binding"/>
    <property type="evidence" value="ECO:0007669"/>
    <property type="project" value="InterPro"/>
</dbReference>
<evidence type="ECO:0000313" key="8">
    <source>
        <dbReference type="EMBL" id="RKP20646.1"/>
    </source>
</evidence>